<evidence type="ECO:0000313" key="1">
    <source>
        <dbReference type="EMBL" id="JAH45620.1"/>
    </source>
</evidence>
<organism evidence="1">
    <name type="scientific">Anguilla anguilla</name>
    <name type="common">European freshwater eel</name>
    <name type="synonym">Muraena anguilla</name>
    <dbReference type="NCBI Taxonomy" id="7936"/>
    <lineage>
        <taxon>Eukaryota</taxon>
        <taxon>Metazoa</taxon>
        <taxon>Chordata</taxon>
        <taxon>Craniata</taxon>
        <taxon>Vertebrata</taxon>
        <taxon>Euteleostomi</taxon>
        <taxon>Actinopterygii</taxon>
        <taxon>Neopterygii</taxon>
        <taxon>Teleostei</taxon>
        <taxon>Anguilliformes</taxon>
        <taxon>Anguillidae</taxon>
        <taxon>Anguilla</taxon>
    </lineage>
</organism>
<accession>A0A0E9SY73</accession>
<reference evidence="1" key="2">
    <citation type="journal article" date="2015" name="Fish Shellfish Immunol.">
        <title>Early steps in the European eel (Anguilla anguilla)-Vibrio vulnificus interaction in the gills: Role of the RtxA13 toxin.</title>
        <authorList>
            <person name="Callol A."/>
            <person name="Pajuelo D."/>
            <person name="Ebbesson L."/>
            <person name="Teles M."/>
            <person name="MacKenzie S."/>
            <person name="Amaro C."/>
        </authorList>
    </citation>
    <scope>NUCLEOTIDE SEQUENCE</scope>
</reference>
<reference evidence="1" key="1">
    <citation type="submission" date="2014-11" db="EMBL/GenBank/DDBJ databases">
        <authorList>
            <person name="Amaro Gonzalez C."/>
        </authorList>
    </citation>
    <scope>NUCLEOTIDE SEQUENCE</scope>
</reference>
<protein>
    <submittedName>
        <fullName evidence="1">Uncharacterized protein</fullName>
    </submittedName>
</protein>
<proteinExistence type="predicted"/>
<sequence>MCVSACRFLSLNKKKQKETIKDKCLIVFI</sequence>
<name>A0A0E9SY73_ANGAN</name>
<dbReference type="EMBL" id="GBXM01062957">
    <property type="protein sequence ID" value="JAH45620.1"/>
    <property type="molecule type" value="Transcribed_RNA"/>
</dbReference>
<dbReference type="AlphaFoldDB" id="A0A0E9SY73"/>